<gene>
    <name evidence="4" type="ORF">DK846_17300</name>
</gene>
<dbReference type="EMBL" id="QGMY01000022">
    <property type="protein sequence ID" value="PWR69619.1"/>
    <property type="molecule type" value="Genomic_DNA"/>
</dbReference>
<protein>
    <submittedName>
        <fullName evidence="4">IS1634 family transposase</fullName>
    </submittedName>
</protein>
<feature type="non-terminal residue" evidence="4">
    <location>
        <position position="476"/>
    </location>
</feature>
<dbReference type="GO" id="GO:0006313">
    <property type="term" value="P:DNA transposition"/>
    <property type="evidence" value="ECO:0007669"/>
    <property type="project" value="InterPro"/>
</dbReference>
<feature type="domain" description="DUF4277" evidence="3">
    <location>
        <begin position="13"/>
        <end position="117"/>
    </location>
</feature>
<evidence type="ECO:0000259" key="3">
    <source>
        <dbReference type="Pfam" id="PF14104"/>
    </source>
</evidence>
<keyword evidence="1" id="KW-1133">Transmembrane helix</keyword>
<reference evidence="4 5" key="1">
    <citation type="submission" date="2018-05" db="EMBL/GenBank/DDBJ databases">
        <title>Draft genome of Methanospirillum lacunae Ki8-1.</title>
        <authorList>
            <person name="Dueholm M.S."/>
            <person name="Nielsen P.H."/>
            <person name="Bakmann L.F."/>
            <person name="Otzen D.E."/>
        </authorList>
    </citation>
    <scope>NUCLEOTIDE SEQUENCE [LARGE SCALE GENOMIC DNA]</scope>
    <source>
        <strain evidence="4 5">Ki8-1</strain>
    </source>
</reference>
<evidence type="ECO:0000256" key="1">
    <source>
        <dbReference type="SAM" id="Phobius"/>
    </source>
</evidence>
<proteinExistence type="predicted"/>
<dbReference type="InterPro" id="IPR025457">
    <property type="entry name" value="DUF4277"/>
</dbReference>
<dbReference type="Proteomes" id="UP000245657">
    <property type="component" value="Unassembled WGS sequence"/>
</dbReference>
<dbReference type="Pfam" id="PF01609">
    <property type="entry name" value="DDE_Tnp_1"/>
    <property type="match status" value="1"/>
</dbReference>
<keyword evidence="1" id="KW-0472">Membrane</keyword>
<feature type="transmembrane region" description="Helical" evidence="1">
    <location>
        <begin position="442"/>
        <end position="461"/>
    </location>
</feature>
<evidence type="ECO:0000313" key="5">
    <source>
        <dbReference type="Proteomes" id="UP000245657"/>
    </source>
</evidence>
<dbReference type="Pfam" id="PF14104">
    <property type="entry name" value="DUF4277"/>
    <property type="match status" value="1"/>
</dbReference>
<dbReference type="AlphaFoldDB" id="A0A2V2MQC4"/>
<dbReference type="RefSeq" id="WP_109970260.1">
    <property type="nucleotide sequence ID" value="NZ_QGMY01000022.1"/>
</dbReference>
<sequence length="476" mass="54762">MDFDDVFVPNSDKTIGHLGLVAGSYDELHIGTIIDHLIPKNGPHTLSHGDIVKAMTINGLGYIERRLYLFPAFFTDLSLKRLFNKDITADHLNDDVIGRTLDAIAAFGPTELFNHIVSDCLERDQFAINLVNTDTTNFSVYGDYDSDTNTEEIEITYGHPKDGRWDLKRFVLGMATNQYGIPLMLQTFSGNESDKKSLLRMVTGIKENLKIDEKVLHVADAAFYTEENLQTLGIHTFWISRVPMVILEADELRRTEEPFITCSDDRYSYYSSFSNYAGIRQKWFVFHSSEQQKRKESTFEKKIEKELDKSRKSLKHLASKRFACEPDAQNAINDWIVKHPWIEFDSCSVKQVHERIEKKRGRPTKDETLIVKYAIEGGISLNKKYVERERAILGRFIVATNDLDLDPESALSYYKGQYQVEKGFKFLKDKTFRVSEVFLKNIGRIQALAMIMVLCLYVYAVSEYKLRKGLKESNES</sequence>
<accession>A0A2V2MQC4</accession>
<dbReference type="PANTHER" id="PTHR34614:SF2">
    <property type="entry name" value="TRANSPOSASE IS4-LIKE DOMAIN-CONTAINING PROTEIN"/>
    <property type="match status" value="1"/>
</dbReference>
<dbReference type="OrthoDB" id="112316at2157"/>
<evidence type="ECO:0000259" key="2">
    <source>
        <dbReference type="Pfam" id="PF01609"/>
    </source>
</evidence>
<dbReference type="GO" id="GO:0003677">
    <property type="term" value="F:DNA binding"/>
    <property type="evidence" value="ECO:0007669"/>
    <property type="project" value="InterPro"/>
</dbReference>
<dbReference type="PANTHER" id="PTHR34614">
    <property type="match status" value="1"/>
</dbReference>
<dbReference type="InterPro" id="IPR047654">
    <property type="entry name" value="IS1634_transpos"/>
</dbReference>
<dbReference type="GO" id="GO:0004803">
    <property type="term" value="F:transposase activity"/>
    <property type="evidence" value="ECO:0007669"/>
    <property type="project" value="InterPro"/>
</dbReference>
<organism evidence="4 5">
    <name type="scientific">Methanospirillum lacunae</name>
    <dbReference type="NCBI Taxonomy" id="668570"/>
    <lineage>
        <taxon>Archaea</taxon>
        <taxon>Methanobacteriati</taxon>
        <taxon>Methanobacteriota</taxon>
        <taxon>Stenosarchaea group</taxon>
        <taxon>Methanomicrobia</taxon>
        <taxon>Methanomicrobiales</taxon>
        <taxon>Methanospirillaceae</taxon>
        <taxon>Methanospirillum</taxon>
    </lineage>
</organism>
<name>A0A2V2MQC4_9EURY</name>
<dbReference type="InterPro" id="IPR002559">
    <property type="entry name" value="Transposase_11"/>
</dbReference>
<evidence type="ECO:0000313" key="4">
    <source>
        <dbReference type="EMBL" id="PWR69619.1"/>
    </source>
</evidence>
<keyword evidence="1" id="KW-0812">Transmembrane</keyword>
<keyword evidence="5" id="KW-1185">Reference proteome</keyword>
<feature type="domain" description="Transposase IS4-like" evidence="2">
    <location>
        <begin position="178"/>
        <end position="456"/>
    </location>
</feature>
<comment type="caution">
    <text evidence="4">The sequence shown here is derived from an EMBL/GenBank/DDBJ whole genome shotgun (WGS) entry which is preliminary data.</text>
</comment>
<dbReference type="NCBIfam" id="NF033559">
    <property type="entry name" value="transpos_IS1634"/>
    <property type="match status" value="1"/>
</dbReference>